<feature type="region of interest" description="Disordered" evidence="1">
    <location>
        <begin position="1"/>
        <end position="26"/>
    </location>
</feature>
<protein>
    <submittedName>
        <fullName evidence="2">Uncharacterized protein</fullName>
    </submittedName>
</protein>
<name>A0ABY7D1B7_9BASI</name>
<proteinExistence type="predicted"/>
<evidence type="ECO:0000256" key="1">
    <source>
        <dbReference type="SAM" id="MobiDB-lite"/>
    </source>
</evidence>
<accession>A0ABY7D1B7</accession>
<keyword evidence="3" id="KW-1185">Reference proteome</keyword>
<dbReference type="EMBL" id="CP110432">
    <property type="protein sequence ID" value="WAQ90146.1"/>
    <property type="molecule type" value="Genomic_DNA"/>
</dbReference>
<dbReference type="Proteomes" id="UP001164743">
    <property type="component" value="Chromosome 12A"/>
</dbReference>
<evidence type="ECO:0000313" key="3">
    <source>
        <dbReference type="Proteomes" id="UP001164743"/>
    </source>
</evidence>
<evidence type="ECO:0000313" key="2">
    <source>
        <dbReference type="EMBL" id="WAQ90146.1"/>
    </source>
</evidence>
<dbReference type="GeneID" id="77802606"/>
<gene>
    <name evidence="2" type="ORF">PtA15_12A132</name>
</gene>
<organism evidence="2 3">
    <name type="scientific">Puccinia triticina</name>
    <dbReference type="NCBI Taxonomy" id="208348"/>
    <lineage>
        <taxon>Eukaryota</taxon>
        <taxon>Fungi</taxon>
        <taxon>Dikarya</taxon>
        <taxon>Basidiomycota</taxon>
        <taxon>Pucciniomycotina</taxon>
        <taxon>Pucciniomycetes</taxon>
        <taxon>Pucciniales</taxon>
        <taxon>Pucciniaceae</taxon>
        <taxon>Puccinia</taxon>
    </lineage>
</organism>
<dbReference type="RefSeq" id="XP_053025701.1">
    <property type="nucleotide sequence ID" value="XM_053161711.1"/>
</dbReference>
<sequence length="61" mass="6994">MASHQAPYADTDPDRPSPPPGHADWGRAEFKKKWYNDDDLRVFQKALHAHDADHPRTPPHP</sequence>
<reference evidence="2" key="1">
    <citation type="submission" date="2022-10" db="EMBL/GenBank/DDBJ databases">
        <title>Puccinia triticina Genome sequencing and assembly.</title>
        <authorList>
            <person name="Li C."/>
        </authorList>
    </citation>
    <scope>NUCLEOTIDE SEQUENCE</scope>
    <source>
        <strain evidence="2">Pt15</strain>
    </source>
</reference>